<organism evidence="2 3">
    <name type="scientific">Anaeramoeba flamelloides</name>
    <dbReference type="NCBI Taxonomy" id="1746091"/>
    <lineage>
        <taxon>Eukaryota</taxon>
        <taxon>Metamonada</taxon>
        <taxon>Anaeramoebidae</taxon>
        <taxon>Anaeramoeba</taxon>
    </lineage>
</organism>
<feature type="compositionally biased region" description="Basic residues" evidence="1">
    <location>
        <begin position="1"/>
        <end position="20"/>
    </location>
</feature>
<evidence type="ECO:0000313" key="2">
    <source>
        <dbReference type="EMBL" id="KAJ6229058.1"/>
    </source>
</evidence>
<protein>
    <submittedName>
        <fullName evidence="2">Uncharacterized protein</fullName>
    </submittedName>
</protein>
<name>A0ABQ8X8P4_9EUKA</name>
<keyword evidence="3" id="KW-1185">Reference proteome</keyword>
<reference evidence="2" key="1">
    <citation type="submission" date="2022-08" db="EMBL/GenBank/DDBJ databases">
        <title>Novel sulfate-reducing endosymbionts in the free-living metamonad Anaeramoeba.</title>
        <authorList>
            <person name="Jerlstrom-Hultqvist J."/>
            <person name="Cepicka I."/>
            <person name="Gallot-Lavallee L."/>
            <person name="Salas-Leiva D."/>
            <person name="Curtis B.A."/>
            <person name="Zahonova K."/>
            <person name="Pipaliya S."/>
            <person name="Dacks J."/>
            <person name="Roger A.J."/>
        </authorList>
    </citation>
    <scope>NUCLEOTIDE SEQUENCE</scope>
    <source>
        <strain evidence="2">Schooner1</strain>
    </source>
</reference>
<feature type="region of interest" description="Disordered" evidence="1">
    <location>
        <begin position="99"/>
        <end position="122"/>
    </location>
</feature>
<comment type="caution">
    <text evidence="2">The sequence shown here is derived from an EMBL/GenBank/DDBJ whole genome shotgun (WGS) entry which is preliminary data.</text>
</comment>
<feature type="region of interest" description="Disordered" evidence="1">
    <location>
        <begin position="1"/>
        <end position="58"/>
    </location>
</feature>
<accession>A0ABQ8X8P4</accession>
<sequence length="122" mass="14238">MNQTNKNKKNKPNNKKRRRKDPKESKNNEKYVPIGLSSEKQSNVKSLKHKKKSNFVEEERSISCPTSIECCLIKAILYYLYKSMKYSKIQIILNKSNKKKTKTIQKKANKVKGLKSRNSTTD</sequence>
<dbReference type="Proteomes" id="UP001150062">
    <property type="component" value="Unassembled WGS sequence"/>
</dbReference>
<dbReference type="EMBL" id="JAOAOG010000325">
    <property type="protein sequence ID" value="KAJ6229058.1"/>
    <property type="molecule type" value="Genomic_DNA"/>
</dbReference>
<gene>
    <name evidence="2" type="ORF">M0813_08558</name>
</gene>
<feature type="compositionally biased region" description="Basic residues" evidence="1">
    <location>
        <begin position="99"/>
        <end position="115"/>
    </location>
</feature>
<evidence type="ECO:0000313" key="3">
    <source>
        <dbReference type="Proteomes" id="UP001150062"/>
    </source>
</evidence>
<proteinExistence type="predicted"/>
<evidence type="ECO:0000256" key="1">
    <source>
        <dbReference type="SAM" id="MobiDB-lite"/>
    </source>
</evidence>